<dbReference type="InterPro" id="IPR035906">
    <property type="entry name" value="MetI-like_sf"/>
</dbReference>
<evidence type="ECO:0000256" key="5">
    <source>
        <dbReference type="ARBA" id="ARBA00022692"/>
    </source>
</evidence>
<keyword evidence="4" id="KW-0997">Cell inner membrane</keyword>
<proteinExistence type="inferred from homology"/>
<dbReference type="Proteomes" id="UP000503011">
    <property type="component" value="Chromosome"/>
</dbReference>
<feature type="transmembrane region" description="Helical" evidence="8">
    <location>
        <begin position="289"/>
        <end position="309"/>
    </location>
</feature>
<feature type="transmembrane region" description="Helical" evidence="8">
    <location>
        <begin position="240"/>
        <end position="262"/>
    </location>
</feature>
<protein>
    <recommendedName>
        <fullName evidence="10">ABC transmembrane type-1 domain-containing protein</fullName>
    </recommendedName>
</protein>
<name>A0A6F8YV97_9ACTN</name>
<comment type="subcellular location">
    <subcellularLocation>
        <location evidence="1">Cell inner membrane</location>
        <topology evidence="1">Multi-pass membrane protein</topology>
    </subcellularLocation>
    <subcellularLocation>
        <location evidence="8">Cell membrane</location>
        <topology evidence="8">Multi-pass membrane protein</topology>
    </subcellularLocation>
</comment>
<dbReference type="GO" id="GO:0055085">
    <property type="term" value="P:transmembrane transport"/>
    <property type="evidence" value="ECO:0007669"/>
    <property type="project" value="InterPro"/>
</dbReference>
<dbReference type="PROSITE" id="PS50928">
    <property type="entry name" value="ABC_TM1"/>
    <property type="match status" value="1"/>
</dbReference>
<reference evidence="11 12" key="1">
    <citation type="submission" date="2020-03" db="EMBL/GenBank/DDBJ databases">
        <title>Whole genome shotgun sequence of Phytohabitans suffuscus NBRC 105367.</title>
        <authorList>
            <person name="Komaki H."/>
            <person name="Tamura T."/>
        </authorList>
    </citation>
    <scope>NUCLEOTIDE SEQUENCE [LARGE SCALE GENOMIC DNA]</scope>
    <source>
        <strain evidence="11 12">NBRC 105367</strain>
    </source>
</reference>
<evidence type="ECO:0000256" key="9">
    <source>
        <dbReference type="SAM" id="MobiDB-lite"/>
    </source>
</evidence>
<accession>A0A6F8YV97</accession>
<dbReference type="KEGG" id="psuu:Psuf_073550"/>
<feature type="domain" description="ABC transmembrane type-1" evidence="10">
    <location>
        <begin position="98"/>
        <end position="308"/>
    </location>
</feature>
<keyword evidence="7 8" id="KW-0472">Membrane</keyword>
<dbReference type="AlphaFoldDB" id="A0A6F8YV97"/>
<evidence type="ECO:0000313" key="11">
    <source>
        <dbReference type="EMBL" id="BCB90042.1"/>
    </source>
</evidence>
<feature type="transmembrane region" description="Helical" evidence="8">
    <location>
        <begin position="102"/>
        <end position="123"/>
    </location>
</feature>
<dbReference type="PANTHER" id="PTHR43357:SF4">
    <property type="entry name" value="INNER MEMBRANE ABC TRANSPORTER PERMEASE PROTEIN YDCV"/>
    <property type="match status" value="1"/>
</dbReference>
<feature type="transmembrane region" description="Helical" evidence="8">
    <location>
        <begin position="181"/>
        <end position="203"/>
    </location>
</feature>
<feature type="transmembrane region" description="Helical" evidence="8">
    <location>
        <begin position="46"/>
        <end position="70"/>
    </location>
</feature>
<dbReference type="EMBL" id="AP022871">
    <property type="protein sequence ID" value="BCB90042.1"/>
    <property type="molecule type" value="Genomic_DNA"/>
</dbReference>
<dbReference type="Pfam" id="PF00528">
    <property type="entry name" value="BPD_transp_1"/>
    <property type="match status" value="1"/>
</dbReference>
<evidence type="ECO:0000256" key="4">
    <source>
        <dbReference type="ARBA" id="ARBA00022519"/>
    </source>
</evidence>
<evidence type="ECO:0000256" key="3">
    <source>
        <dbReference type="ARBA" id="ARBA00022475"/>
    </source>
</evidence>
<dbReference type="CDD" id="cd06261">
    <property type="entry name" value="TM_PBP2"/>
    <property type="match status" value="1"/>
</dbReference>
<dbReference type="SUPFAM" id="SSF161098">
    <property type="entry name" value="MetI-like"/>
    <property type="match status" value="1"/>
</dbReference>
<dbReference type="InterPro" id="IPR000515">
    <property type="entry name" value="MetI-like"/>
</dbReference>
<evidence type="ECO:0000256" key="1">
    <source>
        <dbReference type="ARBA" id="ARBA00004429"/>
    </source>
</evidence>
<sequence>MARMSSSVIGIQPPAPSGEDPDGVRRRFRPPGFGTHRLAVLWRIPLTTLVALILACVVLPIGVTLAMSVLSGTFGSGASLTFDNYRQALTDANALPLLRNTVILTVCSAVLATMMGLVLAWIVTSTDVPFVRVLYWLPVTPILLPVLMKDTGWIMLYSPRTGLVNIWLQDLLGLSQPLFDIYSMTGMIIILAMGITPVVYLILVPAMSSLSRSLEEASRVTGAGWATTLWRVVLPAVRPAILSSAALAALLVATAFETPILVGLPGGVRTYISAIYNSMSGQSIPDYNLASAQSAVYLLISAVLLTAYLRATRSEQRFAVVGGGGTRRACGPGSVPGAGCWRWS</sequence>
<evidence type="ECO:0000259" key="10">
    <source>
        <dbReference type="PROSITE" id="PS50928"/>
    </source>
</evidence>
<dbReference type="Gene3D" id="1.10.3720.10">
    <property type="entry name" value="MetI-like"/>
    <property type="match status" value="1"/>
</dbReference>
<keyword evidence="3" id="KW-1003">Cell membrane</keyword>
<keyword evidence="12" id="KW-1185">Reference proteome</keyword>
<dbReference type="PANTHER" id="PTHR43357">
    <property type="entry name" value="INNER MEMBRANE ABC TRANSPORTER PERMEASE PROTEIN YDCV"/>
    <property type="match status" value="1"/>
</dbReference>
<evidence type="ECO:0000256" key="6">
    <source>
        <dbReference type="ARBA" id="ARBA00022989"/>
    </source>
</evidence>
<keyword evidence="5 8" id="KW-0812">Transmembrane</keyword>
<feature type="region of interest" description="Disordered" evidence="9">
    <location>
        <begin position="1"/>
        <end position="26"/>
    </location>
</feature>
<evidence type="ECO:0000313" key="12">
    <source>
        <dbReference type="Proteomes" id="UP000503011"/>
    </source>
</evidence>
<reference evidence="11 12" key="2">
    <citation type="submission" date="2020-03" db="EMBL/GenBank/DDBJ databases">
        <authorList>
            <person name="Ichikawa N."/>
            <person name="Kimura A."/>
            <person name="Kitahashi Y."/>
            <person name="Uohara A."/>
        </authorList>
    </citation>
    <scope>NUCLEOTIDE SEQUENCE [LARGE SCALE GENOMIC DNA]</scope>
    <source>
        <strain evidence="11 12">NBRC 105367</strain>
    </source>
</reference>
<gene>
    <name evidence="11" type="ORF">Psuf_073550</name>
</gene>
<organism evidence="11 12">
    <name type="scientific">Phytohabitans suffuscus</name>
    <dbReference type="NCBI Taxonomy" id="624315"/>
    <lineage>
        <taxon>Bacteria</taxon>
        <taxon>Bacillati</taxon>
        <taxon>Actinomycetota</taxon>
        <taxon>Actinomycetes</taxon>
        <taxon>Micromonosporales</taxon>
        <taxon>Micromonosporaceae</taxon>
    </lineage>
</organism>
<evidence type="ECO:0000256" key="8">
    <source>
        <dbReference type="RuleBase" id="RU363032"/>
    </source>
</evidence>
<dbReference type="GO" id="GO:0005886">
    <property type="term" value="C:plasma membrane"/>
    <property type="evidence" value="ECO:0007669"/>
    <property type="project" value="UniProtKB-SubCell"/>
</dbReference>
<feature type="transmembrane region" description="Helical" evidence="8">
    <location>
        <begin position="130"/>
        <end position="148"/>
    </location>
</feature>
<keyword evidence="2 8" id="KW-0813">Transport</keyword>
<evidence type="ECO:0000256" key="2">
    <source>
        <dbReference type="ARBA" id="ARBA00022448"/>
    </source>
</evidence>
<evidence type="ECO:0000256" key="7">
    <source>
        <dbReference type="ARBA" id="ARBA00023136"/>
    </source>
</evidence>
<keyword evidence="6 8" id="KW-1133">Transmembrane helix</keyword>
<comment type="similarity">
    <text evidence="8">Belongs to the binding-protein-dependent transport system permease family.</text>
</comment>